<organism evidence="7 8">
    <name type="scientific">Corynebacterium segmentosum</name>
    <dbReference type="NCBI Taxonomy" id="43990"/>
    <lineage>
        <taxon>Bacteria</taxon>
        <taxon>Bacillati</taxon>
        <taxon>Actinomycetota</taxon>
        <taxon>Actinomycetes</taxon>
        <taxon>Mycobacteriales</taxon>
        <taxon>Corynebacteriaceae</taxon>
        <taxon>Corynebacterium</taxon>
    </lineage>
</organism>
<evidence type="ECO:0000256" key="3">
    <source>
        <dbReference type="ARBA" id="ARBA00022989"/>
    </source>
</evidence>
<evidence type="ECO:0000313" key="8">
    <source>
        <dbReference type="Proteomes" id="UP000280707"/>
    </source>
</evidence>
<dbReference type="Proteomes" id="UP000280707">
    <property type="component" value="Chromosome"/>
</dbReference>
<feature type="transmembrane region" description="Helical" evidence="5">
    <location>
        <begin position="59"/>
        <end position="85"/>
    </location>
</feature>
<dbReference type="InterPro" id="IPR005372">
    <property type="entry name" value="UPF0182"/>
</dbReference>
<feature type="compositionally biased region" description="Basic and acidic residues" evidence="6">
    <location>
        <begin position="924"/>
        <end position="942"/>
    </location>
</feature>
<evidence type="ECO:0000256" key="2">
    <source>
        <dbReference type="ARBA" id="ARBA00022692"/>
    </source>
</evidence>
<keyword evidence="1 5" id="KW-1003">Cell membrane</keyword>
<comment type="subcellular location">
    <subcellularLocation>
        <location evidence="5">Cell membrane</location>
        <topology evidence="5">Multi-pass membrane protein</topology>
    </subcellularLocation>
</comment>
<feature type="transmembrane region" description="Helical" evidence="5">
    <location>
        <begin position="289"/>
        <end position="309"/>
    </location>
</feature>
<feature type="region of interest" description="Disordered" evidence="6">
    <location>
        <begin position="916"/>
        <end position="963"/>
    </location>
</feature>
<feature type="transmembrane region" description="Helical" evidence="5">
    <location>
        <begin position="263"/>
        <end position="282"/>
    </location>
</feature>
<dbReference type="HAMAP" id="MF_01600">
    <property type="entry name" value="UPF0182"/>
    <property type="match status" value="1"/>
</dbReference>
<feature type="transmembrane region" description="Helical" evidence="5">
    <location>
        <begin position="114"/>
        <end position="135"/>
    </location>
</feature>
<dbReference type="NCBIfam" id="NF000825">
    <property type="entry name" value="PRK00068.1"/>
    <property type="match status" value="1"/>
</dbReference>
<reference evidence="7 8" key="1">
    <citation type="submission" date="2018-12" db="EMBL/GenBank/DDBJ databases">
        <authorList>
            <consortium name="Pathogen Informatics"/>
        </authorList>
    </citation>
    <scope>NUCLEOTIDE SEQUENCE [LARGE SCALE GENOMIC DNA]</scope>
    <source>
        <strain evidence="7 8">NCTC934</strain>
    </source>
</reference>
<evidence type="ECO:0000256" key="6">
    <source>
        <dbReference type="SAM" id="MobiDB-lite"/>
    </source>
</evidence>
<dbReference type="PANTHER" id="PTHR39344:SF1">
    <property type="entry name" value="UPF0182 PROTEIN SLL1060"/>
    <property type="match status" value="1"/>
</dbReference>
<dbReference type="Pfam" id="PF03699">
    <property type="entry name" value="UPF0182"/>
    <property type="match status" value="1"/>
</dbReference>
<evidence type="ECO:0000256" key="1">
    <source>
        <dbReference type="ARBA" id="ARBA00022475"/>
    </source>
</evidence>
<accession>A0ABY6TC03</accession>
<evidence type="ECO:0000256" key="5">
    <source>
        <dbReference type="HAMAP-Rule" id="MF_01600"/>
    </source>
</evidence>
<dbReference type="EMBL" id="LR134408">
    <property type="protein sequence ID" value="VEH72385.1"/>
    <property type="molecule type" value="Genomic_DNA"/>
</dbReference>
<protein>
    <recommendedName>
        <fullName evidence="5">UPF0182 protein NCTC934_00649</fullName>
    </recommendedName>
</protein>
<gene>
    <name evidence="7" type="ORF">NCTC934_00649</name>
</gene>
<proteinExistence type="inferred from homology"/>
<dbReference type="PANTHER" id="PTHR39344">
    <property type="entry name" value="UPF0182 PROTEIN SLL1060"/>
    <property type="match status" value="1"/>
</dbReference>
<evidence type="ECO:0000256" key="4">
    <source>
        <dbReference type="ARBA" id="ARBA00023136"/>
    </source>
</evidence>
<comment type="similarity">
    <text evidence="5">Belongs to the UPF0182 family.</text>
</comment>
<keyword evidence="4 5" id="KW-0472">Membrane</keyword>
<feature type="transmembrane region" description="Helical" evidence="5">
    <location>
        <begin position="18"/>
        <end position="39"/>
    </location>
</feature>
<feature type="transmembrane region" description="Helical" evidence="5">
    <location>
        <begin position="167"/>
        <end position="194"/>
    </location>
</feature>
<sequence length="1000" mass="110619">MSLGSSTPAAPLKRPPKVAAIIAAIIAVLLFFGPMLVGMYTDWRWFGSIDYRSVFTTAIIARIVLFIIFGLVAAAVVWAAGFFAWRGRPDSLDMGDLNSPVYQYRQSIEKSMGVLFKVIPAIVGIIAGFIGQSHWRDVMLFLNGQDFGVQDPQFHHDLGFYAFSLPVLQMVVSTLSILLVLAFLIALFGHYILGGIRIGNKAAGVRGSISRSARLQLAITAGLWMVAQVAGYWLERYGLLYSEHDLFTGGSYTDIHAYLPAKIILMIIGVFVAIALFMAIVIKDLRIPGLAVVLMLASSLIIGQAWPLLMERFSVQPNRQAKENESIARNIEATRYAYGLTDDHVTYKENWGGDNVSDDKVASDNATINNLRLLDPEILSPTFTQMQQLKNFYGFPETLSMDRYEIDGKMRDFVVAARELDPNELRENQSDWINRHTVYTHGNGFVAAQANTVDEVARDAGSARGGYPIFTVSDLQTQAGESEGEGETQDAEKSLGIKVDQPRIYYGPVIASAADNLDYAITGTTGENPVEYDTDSTNYTYDGEGGVEIGNLFDRTMYAAKYRELNFLLSDRVGSESKLLYDRDPRERVEKAAPWLTTDSATYPAVIDGHLKWIVDGYTTLDSLPYSQRASLSDATQDALNPDGTTQRLVNDRVGYIRNSVKATVDAYDGSVDLYEFDKEDPVLKAWEGVFPDVVKPESEISDELREHFRYPEDMFKVQRDLLARYHVDDPNVFFNNDAFWSVPNDPTAEESRDLNQPPYYVMAADPETGDPSFQLTTSYRGLNREFLSAHMAVSSDPDTYGDITVRVLPTNTQTQGPKQAQDAMMSSDQVARDRTLWEGTNDLHNGNLLALPVGGGEILYLEPIYSQRKDQASAFPKLLRVLVSYKGRVGYAPTIGDALEQVGIDAKSAQDIEEIEGDSGDDDAAKDSSSADKKDEKKESTEESAPASAPRSSDEAGAIEDINKALKGLEDARNGSFEEYGRALDELDKAVESYQKSEG</sequence>
<keyword evidence="3 5" id="KW-1133">Transmembrane helix</keyword>
<evidence type="ECO:0000313" key="7">
    <source>
        <dbReference type="EMBL" id="VEH72385.1"/>
    </source>
</evidence>
<keyword evidence="8" id="KW-1185">Reference proteome</keyword>
<keyword evidence="2 5" id="KW-0812">Transmembrane</keyword>
<feature type="transmembrane region" description="Helical" evidence="5">
    <location>
        <begin position="215"/>
        <end position="234"/>
    </location>
</feature>
<name>A0ABY6TC03_9CORY</name>